<dbReference type="EMBL" id="JBGBPQ010000017">
    <property type="protein sequence ID" value="KAL1507593.1"/>
    <property type="molecule type" value="Genomic_DNA"/>
</dbReference>
<comment type="caution">
    <text evidence="2">The sequence shown here is derived from an EMBL/GenBank/DDBJ whole genome shotgun (WGS) entry which is preliminary data.</text>
</comment>
<accession>A0AB34IX13</accession>
<evidence type="ECO:0000313" key="3">
    <source>
        <dbReference type="Proteomes" id="UP001515480"/>
    </source>
</evidence>
<sequence length="274" mass="30581">MRLHTHVVGAPSSAAPPLVFVHGWPDDSRCWQPLLPAFASRRCVLVDLPRCDGAEWRGEDLSFSRLADLLAAALREERRGATVVAHDWGAFVAALVLARAPSLLHRLVLLDVGALPRFSRHPTLFPRALAIASYQAVNALIYALGRAPPLTPLADALNRRWVPLLLPAEEWYDRPVASEVNYFYFHAPSFLLSAAYEEMRAALHAPAVPLLFLYGSGYFHDRRWEEMLASPEWPDCDARRVAPGHWFFRSPQGASLTSAAINEWLCRTESPGRS</sequence>
<dbReference type="PANTHER" id="PTHR43798:SF33">
    <property type="entry name" value="HYDROLASE, PUTATIVE (AFU_ORTHOLOGUE AFUA_2G14860)-RELATED"/>
    <property type="match status" value="1"/>
</dbReference>
<dbReference type="InterPro" id="IPR050266">
    <property type="entry name" value="AB_hydrolase_sf"/>
</dbReference>
<evidence type="ECO:0000313" key="2">
    <source>
        <dbReference type="EMBL" id="KAL1507593.1"/>
    </source>
</evidence>
<feature type="domain" description="AB hydrolase-1" evidence="1">
    <location>
        <begin position="18"/>
        <end position="252"/>
    </location>
</feature>
<organism evidence="2 3">
    <name type="scientific">Prymnesium parvum</name>
    <name type="common">Toxic golden alga</name>
    <dbReference type="NCBI Taxonomy" id="97485"/>
    <lineage>
        <taxon>Eukaryota</taxon>
        <taxon>Haptista</taxon>
        <taxon>Haptophyta</taxon>
        <taxon>Prymnesiophyceae</taxon>
        <taxon>Prymnesiales</taxon>
        <taxon>Prymnesiaceae</taxon>
        <taxon>Prymnesium</taxon>
    </lineage>
</organism>
<dbReference type="AlphaFoldDB" id="A0AB34IX13"/>
<dbReference type="InterPro" id="IPR029058">
    <property type="entry name" value="AB_hydrolase_fold"/>
</dbReference>
<name>A0AB34IX13_PRYPA</name>
<dbReference type="SUPFAM" id="SSF53474">
    <property type="entry name" value="alpha/beta-Hydrolases"/>
    <property type="match status" value="1"/>
</dbReference>
<proteinExistence type="predicted"/>
<dbReference type="Pfam" id="PF12697">
    <property type="entry name" value="Abhydrolase_6"/>
    <property type="match status" value="1"/>
</dbReference>
<dbReference type="InterPro" id="IPR000073">
    <property type="entry name" value="AB_hydrolase_1"/>
</dbReference>
<evidence type="ECO:0000259" key="1">
    <source>
        <dbReference type="Pfam" id="PF12697"/>
    </source>
</evidence>
<protein>
    <recommendedName>
        <fullName evidence="1">AB hydrolase-1 domain-containing protein</fullName>
    </recommendedName>
</protein>
<dbReference type="Gene3D" id="3.40.50.1820">
    <property type="entry name" value="alpha/beta hydrolase"/>
    <property type="match status" value="1"/>
</dbReference>
<gene>
    <name evidence="2" type="ORF">AB1Y20_007212</name>
</gene>
<dbReference type="GO" id="GO:0016020">
    <property type="term" value="C:membrane"/>
    <property type="evidence" value="ECO:0007669"/>
    <property type="project" value="TreeGrafter"/>
</dbReference>
<dbReference type="Proteomes" id="UP001515480">
    <property type="component" value="Unassembled WGS sequence"/>
</dbReference>
<keyword evidence="3" id="KW-1185">Reference proteome</keyword>
<reference evidence="2 3" key="1">
    <citation type="journal article" date="2024" name="Science">
        <title>Giant polyketide synthase enzymes in the biosynthesis of giant marine polyether toxins.</title>
        <authorList>
            <person name="Fallon T.R."/>
            <person name="Shende V.V."/>
            <person name="Wierzbicki I.H."/>
            <person name="Pendleton A.L."/>
            <person name="Watervoot N.F."/>
            <person name="Auber R.P."/>
            <person name="Gonzalez D.J."/>
            <person name="Wisecaver J.H."/>
            <person name="Moore B.S."/>
        </authorList>
    </citation>
    <scope>NUCLEOTIDE SEQUENCE [LARGE SCALE GENOMIC DNA]</scope>
    <source>
        <strain evidence="2 3">12B1</strain>
    </source>
</reference>
<dbReference type="PANTHER" id="PTHR43798">
    <property type="entry name" value="MONOACYLGLYCEROL LIPASE"/>
    <property type="match status" value="1"/>
</dbReference>